<feature type="transmembrane region" description="Helical" evidence="1">
    <location>
        <begin position="6"/>
        <end position="25"/>
    </location>
</feature>
<comment type="caution">
    <text evidence="2">The sequence shown here is derived from an EMBL/GenBank/DDBJ whole genome shotgun (WGS) entry which is preliminary data.</text>
</comment>
<reference evidence="2 3" key="1">
    <citation type="submission" date="2024-06" db="EMBL/GenBank/DDBJ databases">
        <title>The Natural Products Discovery Center: Release of the First 8490 Sequenced Strains for Exploring Actinobacteria Biosynthetic Diversity.</title>
        <authorList>
            <person name="Kalkreuter E."/>
            <person name="Kautsar S.A."/>
            <person name="Yang D."/>
            <person name="Bader C.D."/>
            <person name="Teijaro C.N."/>
            <person name="Fluegel L."/>
            <person name="Davis C.M."/>
            <person name="Simpson J.R."/>
            <person name="Lauterbach L."/>
            <person name="Steele A.D."/>
            <person name="Gui C."/>
            <person name="Meng S."/>
            <person name="Li G."/>
            <person name="Viehrig K."/>
            <person name="Ye F."/>
            <person name="Su P."/>
            <person name="Kiefer A.F."/>
            <person name="Nichols A."/>
            <person name="Cepeda A.J."/>
            <person name="Yan W."/>
            <person name="Fan B."/>
            <person name="Jiang Y."/>
            <person name="Adhikari A."/>
            <person name="Zheng C.-J."/>
            <person name="Schuster L."/>
            <person name="Cowan T.M."/>
            <person name="Smanski M.J."/>
            <person name="Chevrette M.G."/>
            <person name="De Carvalho L.P.S."/>
            <person name="Shen B."/>
        </authorList>
    </citation>
    <scope>NUCLEOTIDE SEQUENCE [LARGE SCALE GENOMIC DNA]</scope>
    <source>
        <strain evidence="2 3">NPDC033039</strain>
    </source>
</reference>
<evidence type="ECO:0000313" key="3">
    <source>
        <dbReference type="Proteomes" id="UP001550853"/>
    </source>
</evidence>
<keyword evidence="3" id="KW-1185">Reference proteome</keyword>
<proteinExistence type="predicted"/>
<dbReference type="Proteomes" id="UP001550853">
    <property type="component" value="Unassembled WGS sequence"/>
</dbReference>
<accession>A0ABV2YTE9</accession>
<dbReference type="Pfam" id="PF10874">
    <property type="entry name" value="DUF2746"/>
    <property type="match status" value="1"/>
</dbReference>
<gene>
    <name evidence="2" type="ORF">AB0E61_02835</name>
</gene>
<dbReference type="InterPro" id="IPR022704">
    <property type="entry name" value="DUF2746"/>
</dbReference>
<protein>
    <submittedName>
        <fullName evidence="2">DUF2746 domain-containing protein</fullName>
    </submittedName>
</protein>
<dbReference type="EMBL" id="JBEZVI010000002">
    <property type="protein sequence ID" value="MEU3709016.1"/>
    <property type="molecule type" value="Genomic_DNA"/>
</dbReference>
<keyword evidence="1" id="KW-0812">Transmembrane</keyword>
<dbReference type="RefSeq" id="WP_030287035.1">
    <property type="nucleotide sequence ID" value="NZ_JBEZVI010000002.1"/>
</dbReference>
<name>A0ABV2YTE9_9ACTN</name>
<sequence length="120" mass="13190">MEPDVQVALVSAGGAVTVALVGVLVELVRRQGRALGEVREHTEEARHQVANTHTTNLRDDVDRVLDGMEQLLAGQLRHDEALGRHGDEINGVRTDIAHERSERLAVAERLDEHIARAPLN</sequence>
<evidence type="ECO:0000313" key="2">
    <source>
        <dbReference type="EMBL" id="MEU3709016.1"/>
    </source>
</evidence>
<evidence type="ECO:0000256" key="1">
    <source>
        <dbReference type="SAM" id="Phobius"/>
    </source>
</evidence>
<keyword evidence="1" id="KW-1133">Transmembrane helix</keyword>
<keyword evidence="1" id="KW-0472">Membrane</keyword>
<organism evidence="2 3">
    <name type="scientific">Streptomyces catenulae</name>
    <dbReference type="NCBI Taxonomy" id="66875"/>
    <lineage>
        <taxon>Bacteria</taxon>
        <taxon>Bacillati</taxon>
        <taxon>Actinomycetota</taxon>
        <taxon>Actinomycetes</taxon>
        <taxon>Kitasatosporales</taxon>
        <taxon>Streptomycetaceae</taxon>
        <taxon>Streptomyces</taxon>
    </lineage>
</organism>